<evidence type="ECO:0000259" key="7">
    <source>
        <dbReference type="PROSITE" id="PS51471"/>
    </source>
</evidence>
<keyword evidence="6" id="KW-0408">Iron</keyword>
<dbReference type="Gene3D" id="2.60.120.620">
    <property type="entry name" value="q2cbj1_9rhob like domain"/>
    <property type="match status" value="1"/>
</dbReference>
<protein>
    <submittedName>
        <fullName evidence="8">2OG-Fe(II) oxygenase</fullName>
    </submittedName>
</protein>
<dbReference type="GO" id="GO:0004656">
    <property type="term" value="F:procollagen-proline 4-dioxygenase activity"/>
    <property type="evidence" value="ECO:0007669"/>
    <property type="project" value="TreeGrafter"/>
</dbReference>
<evidence type="ECO:0000256" key="6">
    <source>
        <dbReference type="ARBA" id="ARBA00023004"/>
    </source>
</evidence>
<dbReference type="InterPro" id="IPR044862">
    <property type="entry name" value="Pro_4_hyd_alph_FE2OG_OXY"/>
</dbReference>
<dbReference type="Proteomes" id="UP000566711">
    <property type="component" value="Unassembled WGS sequence"/>
</dbReference>
<dbReference type="PROSITE" id="PS51471">
    <property type="entry name" value="FE2OG_OXY"/>
    <property type="match status" value="1"/>
</dbReference>
<dbReference type="InterPro" id="IPR045054">
    <property type="entry name" value="P4HA-like"/>
</dbReference>
<keyword evidence="4" id="KW-0223">Dioxygenase</keyword>
<dbReference type="SMART" id="SM00702">
    <property type="entry name" value="P4Hc"/>
    <property type="match status" value="1"/>
</dbReference>
<dbReference type="InterPro" id="IPR006620">
    <property type="entry name" value="Pro_4_hyd_alph"/>
</dbReference>
<evidence type="ECO:0000256" key="5">
    <source>
        <dbReference type="ARBA" id="ARBA00023002"/>
    </source>
</evidence>
<evidence type="ECO:0000313" key="8">
    <source>
        <dbReference type="EMBL" id="MBA5606487.1"/>
    </source>
</evidence>
<dbReference type="Pfam" id="PF13640">
    <property type="entry name" value="2OG-FeII_Oxy_3"/>
    <property type="match status" value="1"/>
</dbReference>
<dbReference type="PANTHER" id="PTHR10869:SF246">
    <property type="entry name" value="TRANSMEMBRANE PROLYL 4-HYDROXYLASE"/>
    <property type="match status" value="1"/>
</dbReference>
<reference evidence="8 9" key="1">
    <citation type="submission" date="2020-07" db="EMBL/GenBank/DDBJ databases">
        <title>Novel species isolated from subtropical streams in China.</title>
        <authorList>
            <person name="Lu H."/>
        </authorList>
    </citation>
    <scope>NUCLEOTIDE SEQUENCE [LARGE SCALE GENOMIC DNA]</scope>
    <source>
        <strain evidence="8 9">FT3S</strain>
    </source>
</reference>
<evidence type="ECO:0000313" key="9">
    <source>
        <dbReference type="Proteomes" id="UP000566711"/>
    </source>
</evidence>
<evidence type="ECO:0000256" key="3">
    <source>
        <dbReference type="ARBA" id="ARBA00022896"/>
    </source>
</evidence>
<comment type="cofactor">
    <cofactor evidence="1">
        <name>L-ascorbate</name>
        <dbReference type="ChEBI" id="CHEBI:38290"/>
    </cofactor>
</comment>
<dbReference type="PANTHER" id="PTHR10869">
    <property type="entry name" value="PROLYL 4-HYDROXYLASE ALPHA SUBUNIT"/>
    <property type="match status" value="1"/>
</dbReference>
<gene>
    <name evidence="8" type="ORF">H3H36_14105</name>
</gene>
<keyword evidence="3" id="KW-0847">Vitamin C</keyword>
<dbReference type="RefSeq" id="WP_182218633.1">
    <property type="nucleotide sequence ID" value="NZ_JACEZS010000011.1"/>
</dbReference>
<feature type="domain" description="Fe2OG dioxygenase" evidence="7">
    <location>
        <begin position="169"/>
        <end position="278"/>
    </location>
</feature>
<dbReference type="GO" id="GO:0031418">
    <property type="term" value="F:L-ascorbic acid binding"/>
    <property type="evidence" value="ECO:0007669"/>
    <property type="project" value="UniProtKB-KW"/>
</dbReference>
<evidence type="ECO:0000256" key="2">
    <source>
        <dbReference type="ARBA" id="ARBA00022723"/>
    </source>
</evidence>
<evidence type="ECO:0000256" key="1">
    <source>
        <dbReference type="ARBA" id="ARBA00001961"/>
    </source>
</evidence>
<dbReference type="EMBL" id="JACEZS010000011">
    <property type="protein sequence ID" value="MBA5606487.1"/>
    <property type="molecule type" value="Genomic_DNA"/>
</dbReference>
<keyword evidence="5" id="KW-0560">Oxidoreductase</keyword>
<name>A0A7W2EID7_9BURK</name>
<accession>A0A7W2EID7</accession>
<dbReference type="GO" id="GO:0005506">
    <property type="term" value="F:iron ion binding"/>
    <property type="evidence" value="ECO:0007669"/>
    <property type="project" value="InterPro"/>
</dbReference>
<dbReference type="AlphaFoldDB" id="A0A7W2EID7"/>
<keyword evidence="9" id="KW-1185">Reference proteome</keyword>
<sequence>MTTSVFATLPPDWQAWIRDNLARDCSPRDMADSMARSGQYSMAFARAAIGEALGADPLAARDQQQGMPQVDTSANWLAVAGREVAILCALRQPRVVLLGNVLGEAECDAIVAHCERRYTRSTVTSEEDGASTVHDGRTSEMAFIQRGECALADRIEQRLAAIAQWPVEHGEPFQLQKYGVAQEYRPHFDWLNPDADGHRAHLRRGGQRLATFILYLSDVEQGGGTAFPNIGLEVFPRKGNALFFLNTDASGRPDQQTLHAGCPVVRGTKIIANKWLRESVY</sequence>
<dbReference type="InterPro" id="IPR005123">
    <property type="entry name" value="Oxoglu/Fe-dep_dioxygenase_dom"/>
</dbReference>
<organism evidence="8 9">
    <name type="scientific">Rugamonas fusca</name>
    <dbReference type="NCBI Taxonomy" id="2758568"/>
    <lineage>
        <taxon>Bacteria</taxon>
        <taxon>Pseudomonadati</taxon>
        <taxon>Pseudomonadota</taxon>
        <taxon>Betaproteobacteria</taxon>
        <taxon>Burkholderiales</taxon>
        <taxon>Oxalobacteraceae</taxon>
        <taxon>Telluria group</taxon>
        <taxon>Rugamonas</taxon>
    </lineage>
</organism>
<proteinExistence type="predicted"/>
<comment type="caution">
    <text evidence="8">The sequence shown here is derived from an EMBL/GenBank/DDBJ whole genome shotgun (WGS) entry which is preliminary data.</text>
</comment>
<keyword evidence="2" id="KW-0479">Metal-binding</keyword>
<evidence type="ECO:0000256" key="4">
    <source>
        <dbReference type="ARBA" id="ARBA00022964"/>
    </source>
</evidence>